<dbReference type="InParanoid" id="A0A1V9XMZ1"/>
<keyword evidence="3" id="KW-1185">Reference proteome</keyword>
<name>A0A1V9XMZ1_9ACAR</name>
<comment type="caution">
    <text evidence="2">The sequence shown here is derived from an EMBL/GenBank/DDBJ whole genome shotgun (WGS) entry which is preliminary data.</text>
</comment>
<feature type="region of interest" description="Disordered" evidence="1">
    <location>
        <begin position="24"/>
        <end position="48"/>
    </location>
</feature>
<sequence length="257" mass="26735">MTQSPSELDPSEFEGHIRAVAFNQAGPSGSTALDECSGTSRRNGSRRNVRYPPLGGSCFRRCKIDKRCGKSRSSSSQAGVLASSRKCNLLSSDADASPMKSASSFDATSACFADLAGVQMNPCDEEFYLVVTAPTGEVRAIYGGQPVECVEGVAAEGVVPLLDATDTPVFVGDPLDEHFYPVNSCSGGNVDVLADSAIGGGYASFENFDDIGSSIANIPVDVAAGFGDQNGQALGEGSKPMLLLRPGDSLLKSSWTL</sequence>
<evidence type="ECO:0000256" key="1">
    <source>
        <dbReference type="SAM" id="MobiDB-lite"/>
    </source>
</evidence>
<accession>A0A1V9XMZ1</accession>
<evidence type="ECO:0000313" key="2">
    <source>
        <dbReference type="EMBL" id="OQR74783.1"/>
    </source>
</evidence>
<reference evidence="2 3" key="1">
    <citation type="journal article" date="2017" name="Gigascience">
        <title>Draft genome of the honey bee ectoparasitic mite, Tropilaelaps mercedesae, is shaped by the parasitic life history.</title>
        <authorList>
            <person name="Dong X."/>
            <person name="Armstrong S.D."/>
            <person name="Xia D."/>
            <person name="Makepeace B.L."/>
            <person name="Darby A.C."/>
            <person name="Kadowaki T."/>
        </authorList>
    </citation>
    <scope>NUCLEOTIDE SEQUENCE [LARGE SCALE GENOMIC DNA]</scope>
    <source>
        <strain evidence="2">Wuxi-XJTLU</strain>
    </source>
</reference>
<proteinExistence type="predicted"/>
<evidence type="ECO:0000313" key="3">
    <source>
        <dbReference type="Proteomes" id="UP000192247"/>
    </source>
</evidence>
<dbReference type="EMBL" id="MNPL01007382">
    <property type="protein sequence ID" value="OQR74783.1"/>
    <property type="molecule type" value="Genomic_DNA"/>
</dbReference>
<dbReference type="Proteomes" id="UP000192247">
    <property type="component" value="Unassembled WGS sequence"/>
</dbReference>
<organism evidence="2 3">
    <name type="scientific">Tropilaelaps mercedesae</name>
    <dbReference type="NCBI Taxonomy" id="418985"/>
    <lineage>
        <taxon>Eukaryota</taxon>
        <taxon>Metazoa</taxon>
        <taxon>Ecdysozoa</taxon>
        <taxon>Arthropoda</taxon>
        <taxon>Chelicerata</taxon>
        <taxon>Arachnida</taxon>
        <taxon>Acari</taxon>
        <taxon>Parasitiformes</taxon>
        <taxon>Mesostigmata</taxon>
        <taxon>Gamasina</taxon>
        <taxon>Dermanyssoidea</taxon>
        <taxon>Laelapidae</taxon>
        <taxon>Tropilaelaps</taxon>
    </lineage>
</organism>
<protein>
    <submittedName>
        <fullName evidence="2">Uncharacterized protein</fullName>
    </submittedName>
</protein>
<dbReference type="AlphaFoldDB" id="A0A1V9XMZ1"/>
<gene>
    <name evidence="2" type="ORF">BIW11_00898</name>
</gene>